<evidence type="ECO:0000256" key="1">
    <source>
        <dbReference type="ARBA" id="ARBA00004127"/>
    </source>
</evidence>
<dbReference type="GO" id="GO:0016491">
    <property type="term" value="F:oxidoreductase activity"/>
    <property type="evidence" value="ECO:0007669"/>
    <property type="project" value="UniProtKB-KW"/>
</dbReference>
<gene>
    <name evidence="9" type="ORF">RM552_12100</name>
</gene>
<feature type="transmembrane region" description="Helical" evidence="7">
    <location>
        <begin position="300"/>
        <end position="320"/>
    </location>
</feature>
<keyword evidence="2 7" id="KW-0812">Transmembrane</keyword>
<proteinExistence type="predicted"/>
<dbReference type="RefSeq" id="WP_311369111.1">
    <property type="nucleotide sequence ID" value="NZ_JAVRHX010000003.1"/>
</dbReference>
<organism evidence="9 10">
    <name type="scientific">Glaciecola petra</name>
    <dbReference type="NCBI Taxonomy" id="3075602"/>
    <lineage>
        <taxon>Bacteria</taxon>
        <taxon>Pseudomonadati</taxon>
        <taxon>Pseudomonadota</taxon>
        <taxon>Gammaproteobacteria</taxon>
        <taxon>Alteromonadales</taxon>
        <taxon>Alteromonadaceae</taxon>
        <taxon>Glaciecola</taxon>
    </lineage>
</organism>
<reference evidence="9 10" key="1">
    <citation type="submission" date="2023-09" db="EMBL/GenBank/DDBJ databases">
        <authorList>
            <person name="Rey-Velasco X."/>
        </authorList>
    </citation>
    <scope>NUCLEOTIDE SEQUENCE [LARGE SCALE GENOMIC DNA]</scope>
    <source>
        <strain evidence="9 10">P117</strain>
    </source>
</reference>
<keyword evidence="4 9" id="KW-0560">Oxidoreductase</keyword>
<name>A0ABU2ZSH5_9ALTE</name>
<evidence type="ECO:0000256" key="4">
    <source>
        <dbReference type="ARBA" id="ARBA00023002"/>
    </source>
</evidence>
<comment type="subcellular location">
    <subcellularLocation>
        <location evidence="1">Endomembrane system</location>
        <topology evidence="1">Multi-pass membrane protein</topology>
    </subcellularLocation>
</comment>
<keyword evidence="5" id="KW-0443">Lipid metabolism</keyword>
<dbReference type="PANTHER" id="PTHR21624:SF1">
    <property type="entry name" value="ALKYLGLYCEROL MONOOXYGENASE"/>
    <property type="match status" value="1"/>
</dbReference>
<dbReference type="Proteomes" id="UP001253545">
    <property type="component" value="Unassembled WGS sequence"/>
</dbReference>
<dbReference type="InterPro" id="IPR051689">
    <property type="entry name" value="Sterol_desaturase/TMEM195"/>
</dbReference>
<keyword evidence="3 7" id="KW-1133">Transmembrane helix</keyword>
<feature type="transmembrane region" description="Helical" evidence="7">
    <location>
        <begin position="76"/>
        <end position="92"/>
    </location>
</feature>
<keyword evidence="6 7" id="KW-0472">Membrane</keyword>
<dbReference type="EMBL" id="JAVRHX010000003">
    <property type="protein sequence ID" value="MDT0595590.1"/>
    <property type="molecule type" value="Genomic_DNA"/>
</dbReference>
<evidence type="ECO:0000256" key="2">
    <source>
        <dbReference type="ARBA" id="ARBA00022692"/>
    </source>
</evidence>
<evidence type="ECO:0000256" key="3">
    <source>
        <dbReference type="ARBA" id="ARBA00022989"/>
    </source>
</evidence>
<dbReference type="InterPro" id="IPR006694">
    <property type="entry name" value="Fatty_acid_hydroxylase"/>
</dbReference>
<accession>A0ABU2ZSH5</accession>
<evidence type="ECO:0000256" key="7">
    <source>
        <dbReference type="SAM" id="Phobius"/>
    </source>
</evidence>
<feature type="transmembrane region" description="Helical" evidence="7">
    <location>
        <begin position="326"/>
        <end position="346"/>
    </location>
</feature>
<feature type="transmembrane region" description="Helical" evidence="7">
    <location>
        <begin position="132"/>
        <end position="158"/>
    </location>
</feature>
<protein>
    <submittedName>
        <fullName evidence="9">Sterol desaturase family protein</fullName>
        <ecNumber evidence="9">1.-.-.-</ecNumber>
    </submittedName>
</protein>
<evidence type="ECO:0000313" key="9">
    <source>
        <dbReference type="EMBL" id="MDT0595590.1"/>
    </source>
</evidence>
<keyword evidence="10" id="KW-1185">Reference proteome</keyword>
<sequence>MNFVLYAIPFFFLLIAIELIAERVRGTQYYRVNDAINSLMAGVLSQVFGLIKKMIPFTVYYWVFEHFQLTQLPNNIWVWAFAFISYDFFYYWNHRLGHEVNLFWAAHVVHHSSEEYNLSTALRQTSGSFLNWIFFIPMAFVGVDPLLLISVGSLNLIYQFWVHTRHIPKLGWFEWFFVTPSNHRVHHAQNQIYLDKNYGGVFIIWDRIFGTFQEELDNQKPIYGVRKPLSSWNPIWANLQVYTQLIKDSWRAKRWQDKCSIWFKRTGWRPKDVEQTFPLMQTDLNKFTKYDPALSSRQKVFAVAMFMVLIGLGLVSLFFGHLLSTASFASLITVVLLLSVSIGFCLEKRKWANTFAASTLAITLLLLGLIYIPYWVYLSLTTISIVTLALLALCFFDKTPRLRSDK</sequence>
<evidence type="ECO:0000256" key="5">
    <source>
        <dbReference type="ARBA" id="ARBA00023098"/>
    </source>
</evidence>
<dbReference type="Pfam" id="PF04116">
    <property type="entry name" value="FA_hydroxylase"/>
    <property type="match status" value="1"/>
</dbReference>
<feature type="transmembrane region" description="Helical" evidence="7">
    <location>
        <begin position="378"/>
        <end position="396"/>
    </location>
</feature>
<evidence type="ECO:0000313" key="10">
    <source>
        <dbReference type="Proteomes" id="UP001253545"/>
    </source>
</evidence>
<comment type="caution">
    <text evidence="9">The sequence shown here is derived from an EMBL/GenBank/DDBJ whole genome shotgun (WGS) entry which is preliminary data.</text>
</comment>
<dbReference type="PANTHER" id="PTHR21624">
    <property type="entry name" value="STEROL DESATURASE-RELATED PROTEIN"/>
    <property type="match status" value="1"/>
</dbReference>
<feature type="transmembrane region" description="Helical" evidence="7">
    <location>
        <begin position="39"/>
        <end position="64"/>
    </location>
</feature>
<feature type="domain" description="Fatty acid hydroxylase" evidence="8">
    <location>
        <begin position="79"/>
        <end position="211"/>
    </location>
</feature>
<evidence type="ECO:0000256" key="6">
    <source>
        <dbReference type="ARBA" id="ARBA00023136"/>
    </source>
</evidence>
<evidence type="ECO:0000259" key="8">
    <source>
        <dbReference type="Pfam" id="PF04116"/>
    </source>
</evidence>
<feature type="transmembrane region" description="Helical" evidence="7">
    <location>
        <begin position="353"/>
        <end position="372"/>
    </location>
</feature>
<dbReference type="EC" id="1.-.-.-" evidence="9"/>